<evidence type="ECO:0000313" key="8">
    <source>
        <dbReference type="Ensembl" id="ENSLCAP00010040839.1"/>
    </source>
</evidence>
<dbReference type="Gene3D" id="3.40.50.300">
    <property type="entry name" value="P-loop containing nucleotide triphosphate hydrolases"/>
    <property type="match status" value="1"/>
</dbReference>
<evidence type="ECO:0000256" key="1">
    <source>
        <dbReference type="ARBA" id="ARBA00004123"/>
    </source>
</evidence>
<dbReference type="PANTHER" id="PTHR11089">
    <property type="entry name" value="GTP-BINDING PROTEIN-RELATED"/>
    <property type="match status" value="1"/>
</dbReference>
<dbReference type="PRINTS" id="PR00326">
    <property type="entry name" value="GTP1OBG"/>
</dbReference>
<dbReference type="GeneTree" id="ENSGT00940000155877"/>
<evidence type="ECO:0000259" key="7">
    <source>
        <dbReference type="PROSITE" id="PS51721"/>
    </source>
</evidence>
<feature type="domain" description="CP-type G" evidence="7">
    <location>
        <begin position="83"/>
        <end position="268"/>
    </location>
</feature>
<dbReference type="InterPro" id="IPR006073">
    <property type="entry name" value="GTP-bd"/>
</dbReference>
<dbReference type="FunFam" id="1.10.1580.10:FF:000002">
    <property type="entry name" value="Guanine nucleotide-binding protein-like 3 (nucleolar)-like"/>
    <property type="match status" value="1"/>
</dbReference>
<dbReference type="Gene3D" id="1.10.1580.10">
    <property type="match status" value="1"/>
</dbReference>
<dbReference type="GO" id="GO:0005525">
    <property type="term" value="F:GTP binding"/>
    <property type="evidence" value="ECO:0007669"/>
    <property type="project" value="UniProtKB-KW"/>
</dbReference>
<name>A0A4W6ET88_LATCA</name>
<dbReference type="InterPro" id="IPR050755">
    <property type="entry name" value="TRAFAC_YlqF/YawG_RiboMat"/>
</dbReference>
<dbReference type="InParanoid" id="A0A4W6ET88"/>
<reference evidence="8" key="3">
    <citation type="submission" date="2025-09" db="UniProtKB">
        <authorList>
            <consortium name="Ensembl"/>
        </authorList>
    </citation>
    <scope>IDENTIFICATION</scope>
</reference>
<evidence type="ECO:0000256" key="5">
    <source>
        <dbReference type="ARBA" id="ARBA00023242"/>
    </source>
</evidence>
<dbReference type="CDD" id="cd04178">
    <property type="entry name" value="Nucleostemin_like"/>
    <property type="match status" value="1"/>
</dbReference>
<evidence type="ECO:0000313" key="9">
    <source>
        <dbReference type="Proteomes" id="UP000314980"/>
    </source>
</evidence>
<dbReference type="PANTHER" id="PTHR11089:SF33">
    <property type="entry name" value="GUANINE NUCLEOTIDE-BINDING PROTEIN-LIKE 3-LIKE PROTEIN"/>
    <property type="match status" value="1"/>
</dbReference>
<sequence length="534" mass="60156">EQSSVQHAKDHRKPEEIRKQRLQELQDKQKLSRERELMKRRNLLSFQNDILQRQREFEQREMEMQSLEKHVNFENENSRKAYYREFKKVVEAADVILEVLDARDPLGCRCPQVEQAVIQSGTNKKIVLVLNKIDLVSKEIVEKWIKYLRNEFPTVAFKASTQQQTKNLKRSNVPVTQATTELLSSSACVGADCLMKLLGNYCRNLDIKTAITVGVVGFPNVGKSSLINSLKRARACNVGATPGVTKCLQEVHLDKHIKLLDCPGIVMATSTTDAAMILRNCVKIEQLVDPLPPVEAILRRCNKAQIIEHYGVPDFHTALEFLALLARRQGKLRKGGLPDTDKAAKSVLMDWTGGRISYFTHPPETHTLPTHVSAEIVAEMGKAFDWEELEKGNQEVLAGNLKDGLGHINKKTKNKKHTPSGIQCSLEIKSQKSKTDLPANDAASRAPDLKDILNVDPLQQGQALMAASKKRKKQQKRAGLYKCPSQSSIVHYFISSHSMVSLKSLYSHLVLFSLLSFHRHKSGKKIKNKIVIIV</sequence>
<reference evidence="8" key="2">
    <citation type="submission" date="2025-08" db="UniProtKB">
        <authorList>
            <consortium name="Ensembl"/>
        </authorList>
    </citation>
    <scope>IDENTIFICATION</scope>
</reference>
<comment type="subcellular location">
    <subcellularLocation>
        <location evidence="1">Nucleus</location>
    </subcellularLocation>
</comment>
<dbReference type="Proteomes" id="UP000314980">
    <property type="component" value="Unassembled WGS sequence"/>
</dbReference>
<dbReference type="SUPFAM" id="SSF52540">
    <property type="entry name" value="P-loop containing nucleoside triphosphate hydrolases"/>
    <property type="match status" value="1"/>
</dbReference>
<dbReference type="GO" id="GO:0006364">
    <property type="term" value="P:rRNA processing"/>
    <property type="evidence" value="ECO:0007669"/>
    <property type="project" value="Ensembl"/>
</dbReference>
<dbReference type="Ensembl" id="ENSLCAT00010041835.1">
    <property type="protein sequence ID" value="ENSLCAP00010040839.1"/>
    <property type="gene ID" value="ENSLCAG00010019117.1"/>
</dbReference>
<feature type="region of interest" description="Disordered" evidence="6">
    <location>
        <begin position="1"/>
        <end position="30"/>
    </location>
</feature>
<evidence type="ECO:0000256" key="3">
    <source>
        <dbReference type="ARBA" id="ARBA00023054"/>
    </source>
</evidence>
<dbReference type="STRING" id="8187.ENSLCAP00010040839"/>
<gene>
    <name evidence="8" type="primary">GNL3L</name>
</gene>
<keyword evidence="9" id="KW-1185">Reference proteome</keyword>
<feature type="compositionally biased region" description="Basic and acidic residues" evidence="6">
    <location>
        <begin position="12"/>
        <end position="30"/>
    </location>
</feature>
<dbReference type="PROSITE" id="PS51721">
    <property type="entry name" value="G_CP"/>
    <property type="match status" value="1"/>
</dbReference>
<protein>
    <submittedName>
        <fullName evidence="8">G protein nucleolar 3 like</fullName>
    </submittedName>
</protein>
<evidence type="ECO:0000256" key="4">
    <source>
        <dbReference type="ARBA" id="ARBA00023134"/>
    </source>
</evidence>
<dbReference type="InterPro" id="IPR023179">
    <property type="entry name" value="GTP-bd_ortho_bundle_sf"/>
</dbReference>
<organism evidence="8 9">
    <name type="scientific">Lates calcarifer</name>
    <name type="common">Barramundi</name>
    <name type="synonym">Holocentrus calcarifer</name>
    <dbReference type="NCBI Taxonomy" id="8187"/>
    <lineage>
        <taxon>Eukaryota</taxon>
        <taxon>Metazoa</taxon>
        <taxon>Chordata</taxon>
        <taxon>Craniata</taxon>
        <taxon>Vertebrata</taxon>
        <taxon>Euteleostomi</taxon>
        <taxon>Actinopterygii</taxon>
        <taxon>Neopterygii</taxon>
        <taxon>Teleostei</taxon>
        <taxon>Neoteleostei</taxon>
        <taxon>Acanthomorphata</taxon>
        <taxon>Carangaria</taxon>
        <taxon>Carangaria incertae sedis</taxon>
        <taxon>Centropomidae</taxon>
        <taxon>Lates</taxon>
    </lineage>
</organism>
<dbReference type="InterPro" id="IPR027417">
    <property type="entry name" value="P-loop_NTPase"/>
</dbReference>
<proteinExistence type="predicted"/>
<reference evidence="9" key="1">
    <citation type="submission" date="2015-09" db="EMBL/GenBank/DDBJ databases">
        <authorList>
            <person name="Sai Rama Sridatta P."/>
        </authorList>
    </citation>
    <scope>NUCLEOTIDE SEQUENCE [LARGE SCALE GENOMIC DNA]</scope>
</reference>
<dbReference type="FunFam" id="3.40.50.300:FF:000493">
    <property type="entry name" value="Guanine nucleotide-binding protein-like 3-like protein"/>
    <property type="match status" value="1"/>
</dbReference>
<dbReference type="GO" id="GO:0005730">
    <property type="term" value="C:nucleolus"/>
    <property type="evidence" value="ECO:0007669"/>
    <property type="project" value="TreeGrafter"/>
</dbReference>
<keyword evidence="4" id="KW-0342">GTP-binding</keyword>
<dbReference type="AlphaFoldDB" id="A0A4W6ET88"/>
<accession>A0A4W6ET88</accession>
<dbReference type="InterPro" id="IPR030378">
    <property type="entry name" value="G_CP_dom"/>
</dbReference>
<keyword evidence="3" id="KW-0175">Coiled coil</keyword>
<evidence type="ECO:0000256" key="2">
    <source>
        <dbReference type="ARBA" id="ARBA00022741"/>
    </source>
</evidence>
<dbReference type="Pfam" id="PF01926">
    <property type="entry name" value="MMR_HSR1"/>
    <property type="match status" value="1"/>
</dbReference>
<keyword evidence="2" id="KW-0547">Nucleotide-binding</keyword>
<keyword evidence="5" id="KW-0539">Nucleus</keyword>
<evidence type="ECO:0000256" key="6">
    <source>
        <dbReference type="SAM" id="MobiDB-lite"/>
    </source>
</evidence>